<reference evidence="1" key="1">
    <citation type="submission" date="2008-01" db="EMBL/GenBank/DDBJ databases">
        <authorList>
            <person name="Fulton L."/>
            <person name="Clifton S."/>
            <person name="Fulton B."/>
            <person name="Xu J."/>
            <person name="Minx P."/>
            <person name="Pepin K.H."/>
            <person name="Johnson M."/>
            <person name="Thiruvilangam P."/>
            <person name="Bhonagiri V."/>
            <person name="Nash W.E."/>
            <person name="Mardis E.R."/>
            <person name="Wilson R.K."/>
        </authorList>
    </citation>
    <scope>NUCLEOTIDE SEQUENCE [LARGE SCALE GENOMIC DNA]</scope>
    <source>
        <strain evidence="1">DSM 17244</strain>
    </source>
</reference>
<dbReference type="GeneID" id="98001494"/>
<evidence type="ECO:0000313" key="1">
    <source>
        <dbReference type="EMBL" id="EDS73020.1"/>
    </source>
</evidence>
<dbReference type="EMBL" id="ABIL02000005">
    <property type="protein sequence ID" value="EDS73020.1"/>
    <property type="molecule type" value="Genomic_DNA"/>
</dbReference>
<dbReference type="HOGENOM" id="CLU_2986453_0_0_9"/>
<dbReference type="RefSeq" id="WP_007049184.1">
    <property type="nucleotide sequence ID" value="NZ_DS560015.1"/>
</dbReference>
<proteinExistence type="predicted"/>
<evidence type="ECO:0008006" key="3">
    <source>
        <dbReference type="Google" id="ProtNLM"/>
    </source>
</evidence>
<reference evidence="1" key="2">
    <citation type="submission" date="2013-08" db="EMBL/GenBank/DDBJ databases">
        <title>Draft genome sequence of Anaerofustis stercorihominis (DSM 17244).</title>
        <authorList>
            <person name="Sudarsanam P."/>
            <person name="Ley R."/>
            <person name="Guruge J."/>
            <person name="Turnbaugh P.J."/>
            <person name="Mahowald M."/>
            <person name="Liep D."/>
            <person name="Gordon J."/>
        </authorList>
    </citation>
    <scope>NUCLEOTIDE SEQUENCE</scope>
    <source>
        <strain evidence="1">DSM 17244</strain>
    </source>
</reference>
<dbReference type="AlphaFoldDB" id="B1C7N3"/>
<organism evidence="1 2">
    <name type="scientific">Anaerofustis stercorihominis DSM 17244</name>
    <dbReference type="NCBI Taxonomy" id="445971"/>
    <lineage>
        <taxon>Bacteria</taxon>
        <taxon>Bacillati</taxon>
        <taxon>Bacillota</taxon>
        <taxon>Clostridia</taxon>
        <taxon>Eubacteriales</taxon>
        <taxon>Eubacteriaceae</taxon>
        <taxon>Anaerofustis</taxon>
    </lineage>
</organism>
<sequence>MSNTSWQVKAKYNKKAYKQFACRVKPDLFEEINAYCEDNNLSKSQFLQIAIDTLKNK</sequence>
<comment type="caution">
    <text evidence="1">The sequence shown here is derived from an EMBL/GenBank/DDBJ whole genome shotgun (WGS) entry which is preliminary data.</text>
</comment>
<gene>
    <name evidence="1" type="ORF">ANASTE_00735</name>
</gene>
<dbReference type="Proteomes" id="UP000005178">
    <property type="component" value="Unassembled WGS sequence"/>
</dbReference>
<accession>B1C7N3</accession>
<protein>
    <recommendedName>
        <fullName evidence="3">Ribbon-helix-helix protein CopG domain-containing protein</fullName>
    </recommendedName>
</protein>
<name>B1C7N3_9FIRM</name>
<evidence type="ECO:0000313" key="2">
    <source>
        <dbReference type="Proteomes" id="UP000005178"/>
    </source>
</evidence>
<keyword evidence="2" id="KW-1185">Reference proteome</keyword>